<evidence type="ECO:0000313" key="4">
    <source>
        <dbReference type="Proteomes" id="UP000011715"/>
    </source>
</evidence>
<feature type="region of interest" description="Disordered" evidence="1">
    <location>
        <begin position="1"/>
        <end position="63"/>
    </location>
</feature>
<reference evidence="3" key="4">
    <citation type="journal article" date="2015" name="G3 (Bethesda)">
        <title>Genome sequences of three phytopathogenic species of the Magnaporthaceae family of fungi.</title>
        <authorList>
            <person name="Okagaki L.H."/>
            <person name="Nunes C.C."/>
            <person name="Sailsbery J."/>
            <person name="Clay B."/>
            <person name="Brown D."/>
            <person name="John T."/>
            <person name="Oh Y."/>
            <person name="Young N."/>
            <person name="Fitzgerald M."/>
            <person name="Haas B.J."/>
            <person name="Zeng Q."/>
            <person name="Young S."/>
            <person name="Adiconis X."/>
            <person name="Fan L."/>
            <person name="Levin J.Z."/>
            <person name="Mitchell T.K."/>
            <person name="Okubara P.A."/>
            <person name="Farman M.L."/>
            <person name="Kohn L.M."/>
            <person name="Birren B."/>
            <person name="Ma L.-J."/>
            <person name="Dean R.A."/>
        </authorList>
    </citation>
    <scope>NUCLEOTIDE SEQUENCE</scope>
    <source>
        <strain evidence="3">ATCC 64411 / 73-15</strain>
    </source>
</reference>
<reference evidence="2" key="3">
    <citation type="submission" date="2011-03" db="EMBL/GenBank/DDBJ databases">
        <title>Annotation of Magnaporthe poae ATCC 64411.</title>
        <authorList>
            <person name="Ma L.-J."/>
            <person name="Dead R."/>
            <person name="Young S.K."/>
            <person name="Zeng Q."/>
            <person name="Gargeya S."/>
            <person name="Fitzgerald M."/>
            <person name="Haas B."/>
            <person name="Abouelleil A."/>
            <person name="Alvarado L."/>
            <person name="Arachchi H.M."/>
            <person name="Berlin A."/>
            <person name="Brown A."/>
            <person name="Chapman S.B."/>
            <person name="Chen Z."/>
            <person name="Dunbar C."/>
            <person name="Freedman E."/>
            <person name="Gearin G."/>
            <person name="Gellesch M."/>
            <person name="Goldberg J."/>
            <person name="Griggs A."/>
            <person name="Gujja S."/>
            <person name="Heiman D."/>
            <person name="Howarth C."/>
            <person name="Larson L."/>
            <person name="Lui A."/>
            <person name="MacDonald P.J.P."/>
            <person name="Mehta T."/>
            <person name="Montmayeur A."/>
            <person name="Murphy C."/>
            <person name="Neiman D."/>
            <person name="Pearson M."/>
            <person name="Priest M."/>
            <person name="Roberts A."/>
            <person name="Saif S."/>
            <person name="Shea T."/>
            <person name="Shenoy N."/>
            <person name="Sisk P."/>
            <person name="Stolte C."/>
            <person name="Sykes S."/>
            <person name="Yandava C."/>
            <person name="Wortman J."/>
            <person name="Nusbaum C."/>
            <person name="Birren B."/>
        </authorList>
    </citation>
    <scope>NUCLEOTIDE SEQUENCE</scope>
    <source>
        <strain evidence="2">ATCC 64411</strain>
    </source>
</reference>
<dbReference type="EnsemblFungi" id="MAPG_04294T0">
    <property type="protein sequence ID" value="MAPG_04294T0"/>
    <property type="gene ID" value="MAPG_04294"/>
</dbReference>
<evidence type="ECO:0000313" key="2">
    <source>
        <dbReference type="EMBL" id="KLU85266.1"/>
    </source>
</evidence>
<proteinExistence type="predicted"/>
<dbReference type="eggNOG" id="KOG1812">
    <property type="taxonomic scope" value="Eukaryota"/>
</dbReference>
<feature type="compositionally biased region" description="Basic and acidic residues" evidence="1">
    <location>
        <begin position="101"/>
        <end position="111"/>
    </location>
</feature>
<dbReference type="STRING" id="644358.A0A0C4DWB8"/>
<feature type="region of interest" description="Disordered" evidence="1">
    <location>
        <begin position="101"/>
        <end position="164"/>
    </location>
</feature>
<reference evidence="4" key="1">
    <citation type="submission" date="2010-05" db="EMBL/GenBank/DDBJ databases">
        <title>The genome sequence of Magnaporthe poae strain ATCC 64411.</title>
        <authorList>
            <person name="Ma L.-J."/>
            <person name="Dead R."/>
            <person name="Young S."/>
            <person name="Zeng Q."/>
            <person name="Koehrsen M."/>
            <person name="Alvarado L."/>
            <person name="Berlin A."/>
            <person name="Chapman S.B."/>
            <person name="Chen Z."/>
            <person name="Freedman E."/>
            <person name="Gellesch M."/>
            <person name="Goldberg J."/>
            <person name="Griggs A."/>
            <person name="Gujja S."/>
            <person name="Heilman E.R."/>
            <person name="Heiman D."/>
            <person name="Hepburn T."/>
            <person name="Howarth C."/>
            <person name="Jen D."/>
            <person name="Larson L."/>
            <person name="Mehta T."/>
            <person name="Neiman D."/>
            <person name="Pearson M."/>
            <person name="Roberts A."/>
            <person name="Saif S."/>
            <person name="Shea T."/>
            <person name="Shenoy N."/>
            <person name="Sisk P."/>
            <person name="Stolte C."/>
            <person name="Sykes S."/>
            <person name="Walk T."/>
            <person name="White J."/>
            <person name="Yandava C."/>
            <person name="Haas B."/>
            <person name="Nusbaum C."/>
            <person name="Birren B."/>
        </authorList>
    </citation>
    <scope>NUCLEOTIDE SEQUENCE [LARGE SCALE GENOMIC DNA]</scope>
    <source>
        <strain evidence="4">ATCC 64411 / 73-15</strain>
    </source>
</reference>
<dbReference type="EMBL" id="GL876968">
    <property type="protein sequence ID" value="KLU85266.1"/>
    <property type="molecule type" value="Genomic_DNA"/>
</dbReference>
<evidence type="ECO:0000313" key="3">
    <source>
        <dbReference type="EnsemblFungi" id="MAPG_04294T0"/>
    </source>
</evidence>
<organism evidence="3 4">
    <name type="scientific">Magnaporthiopsis poae (strain ATCC 64411 / 73-15)</name>
    <name type="common">Kentucky bluegrass fungus</name>
    <name type="synonym">Magnaporthe poae</name>
    <dbReference type="NCBI Taxonomy" id="644358"/>
    <lineage>
        <taxon>Eukaryota</taxon>
        <taxon>Fungi</taxon>
        <taxon>Dikarya</taxon>
        <taxon>Ascomycota</taxon>
        <taxon>Pezizomycotina</taxon>
        <taxon>Sordariomycetes</taxon>
        <taxon>Sordariomycetidae</taxon>
        <taxon>Magnaporthales</taxon>
        <taxon>Magnaporthaceae</taxon>
        <taxon>Magnaporthiopsis</taxon>
    </lineage>
</organism>
<gene>
    <name evidence="2" type="ORF">MAPG_04294</name>
</gene>
<dbReference type="Proteomes" id="UP000011715">
    <property type="component" value="Unassembled WGS sequence"/>
</dbReference>
<dbReference type="EMBL" id="ADBL01001017">
    <property type="status" value="NOT_ANNOTATED_CDS"/>
    <property type="molecule type" value="Genomic_DNA"/>
</dbReference>
<name>A0A0C4DWB8_MAGP6</name>
<reference evidence="3" key="5">
    <citation type="submission" date="2015-06" db="UniProtKB">
        <authorList>
            <consortium name="EnsemblFungi"/>
        </authorList>
    </citation>
    <scope>IDENTIFICATION</scope>
    <source>
        <strain evidence="3">ATCC 64411</strain>
    </source>
</reference>
<dbReference type="VEuPathDB" id="FungiDB:MAPG_04294"/>
<reference evidence="2" key="2">
    <citation type="submission" date="2010-05" db="EMBL/GenBank/DDBJ databases">
        <title>The Genome Sequence of Magnaporthe poae strain ATCC 64411.</title>
        <authorList>
            <consortium name="The Broad Institute Genome Sequencing Platform"/>
            <consortium name="Broad Institute Genome Sequencing Center for Infectious Disease"/>
            <person name="Ma L.-J."/>
            <person name="Dead R."/>
            <person name="Young S."/>
            <person name="Zeng Q."/>
            <person name="Koehrsen M."/>
            <person name="Alvarado L."/>
            <person name="Berlin A."/>
            <person name="Chapman S.B."/>
            <person name="Chen Z."/>
            <person name="Freedman E."/>
            <person name="Gellesch M."/>
            <person name="Goldberg J."/>
            <person name="Griggs A."/>
            <person name="Gujja S."/>
            <person name="Heilman E.R."/>
            <person name="Heiman D."/>
            <person name="Hepburn T."/>
            <person name="Howarth C."/>
            <person name="Jen D."/>
            <person name="Larson L."/>
            <person name="Mehta T."/>
            <person name="Neiman D."/>
            <person name="Pearson M."/>
            <person name="Roberts A."/>
            <person name="Saif S."/>
            <person name="Shea T."/>
            <person name="Shenoy N."/>
            <person name="Sisk P."/>
            <person name="Stolte C."/>
            <person name="Sykes S."/>
            <person name="Walk T."/>
            <person name="White J."/>
            <person name="Yandava C."/>
            <person name="Haas B."/>
            <person name="Nusbaum C."/>
            <person name="Birren B."/>
        </authorList>
    </citation>
    <scope>NUCLEOTIDE SEQUENCE</scope>
    <source>
        <strain evidence="2">ATCC 64411</strain>
    </source>
</reference>
<accession>A0A0C4DWB8</accession>
<feature type="compositionally biased region" description="Low complexity" evidence="1">
    <location>
        <begin position="153"/>
        <end position="164"/>
    </location>
</feature>
<dbReference type="AlphaFoldDB" id="A0A0C4DWB8"/>
<feature type="compositionally biased region" description="Polar residues" evidence="1">
    <location>
        <begin position="28"/>
        <end position="45"/>
    </location>
</feature>
<protein>
    <submittedName>
        <fullName evidence="2 3">Uncharacterized protein</fullName>
    </submittedName>
</protein>
<sequence>MMADITAQVSHASAAAAPMDAVEPIPAQRSTTTPESAAAQQNTDNVPIETSDGASDVTDGESEFGDDFFRDWFGYEPPDIFPGLLGDDAIDEVETVVQRSAEAENVGHRASQEQQQQEAARTLDTPEQAEVAAPEPRASEPRTVTPEPDLSTTERPAQPTATAAAKPVLNEAHARRDRLLGRGLMSIFRRRHGKQGISMLSSCLKCKGTKKPVTTV</sequence>
<keyword evidence="4" id="KW-1185">Reference proteome</keyword>
<evidence type="ECO:0000256" key="1">
    <source>
        <dbReference type="SAM" id="MobiDB-lite"/>
    </source>
</evidence>
<feature type="compositionally biased region" description="Low complexity" evidence="1">
    <location>
        <begin position="7"/>
        <end position="21"/>
    </location>
</feature>